<feature type="transmembrane region" description="Helical" evidence="1">
    <location>
        <begin position="36"/>
        <end position="57"/>
    </location>
</feature>
<dbReference type="AlphaFoldDB" id="A0A1F6VMT9"/>
<evidence type="ECO:0000256" key="1">
    <source>
        <dbReference type="SAM" id="Phobius"/>
    </source>
</evidence>
<keyword evidence="1" id="KW-1133">Transmembrane helix</keyword>
<accession>A0A1F6VMT9</accession>
<dbReference type="EMBL" id="MFTY01000023">
    <property type="protein sequence ID" value="OGI71001.1"/>
    <property type="molecule type" value="Genomic_DNA"/>
</dbReference>
<dbReference type="Proteomes" id="UP000177112">
    <property type="component" value="Unassembled WGS sequence"/>
</dbReference>
<reference evidence="2 3" key="1">
    <citation type="journal article" date="2016" name="Nat. Commun.">
        <title>Thousands of microbial genomes shed light on interconnected biogeochemical processes in an aquifer system.</title>
        <authorList>
            <person name="Anantharaman K."/>
            <person name="Brown C.T."/>
            <person name="Hug L.A."/>
            <person name="Sharon I."/>
            <person name="Castelle C.J."/>
            <person name="Probst A.J."/>
            <person name="Thomas B.C."/>
            <person name="Singh A."/>
            <person name="Wilkins M.J."/>
            <person name="Karaoz U."/>
            <person name="Brodie E.L."/>
            <person name="Williams K.H."/>
            <person name="Hubbard S.S."/>
            <person name="Banfield J.F."/>
        </authorList>
    </citation>
    <scope>NUCLEOTIDE SEQUENCE [LARGE SCALE GENOMIC DNA]</scope>
</reference>
<evidence type="ECO:0008006" key="4">
    <source>
        <dbReference type="Google" id="ProtNLM"/>
    </source>
</evidence>
<evidence type="ECO:0000313" key="3">
    <source>
        <dbReference type="Proteomes" id="UP000177112"/>
    </source>
</evidence>
<sequence>MNLENKKPIWLWSYYTVSAILFIFGVMVTLMDKTGFTILIAGPIMISGVLLASLSYTVYRSKKNNKKTIVNFILWVLFILFTSSLVWQIIQITIWFKTVGFQGWPIVIGNLILFVLFLILIIILNKKEE</sequence>
<keyword evidence="1" id="KW-0472">Membrane</keyword>
<proteinExistence type="predicted"/>
<comment type="caution">
    <text evidence="2">The sequence shown here is derived from an EMBL/GenBank/DDBJ whole genome shotgun (WGS) entry which is preliminary data.</text>
</comment>
<protein>
    <recommendedName>
        <fullName evidence="4">Major facilitator superfamily (MFS) profile domain-containing protein</fullName>
    </recommendedName>
</protein>
<name>A0A1F6VMT9_9BACT</name>
<organism evidence="2 3">
    <name type="scientific">Candidatus Nomurabacteria bacterium RIFCSPHIGHO2_02_FULL_35_13</name>
    <dbReference type="NCBI Taxonomy" id="1801748"/>
    <lineage>
        <taxon>Bacteria</taxon>
        <taxon>Candidatus Nomuraibacteriota</taxon>
    </lineage>
</organism>
<evidence type="ECO:0000313" key="2">
    <source>
        <dbReference type="EMBL" id="OGI71001.1"/>
    </source>
</evidence>
<dbReference type="STRING" id="1801748.A3B84_02380"/>
<feature type="transmembrane region" description="Helical" evidence="1">
    <location>
        <begin position="12"/>
        <end position="30"/>
    </location>
</feature>
<feature type="transmembrane region" description="Helical" evidence="1">
    <location>
        <begin position="69"/>
        <end position="90"/>
    </location>
</feature>
<feature type="transmembrane region" description="Helical" evidence="1">
    <location>
        <begin position="102"/>
        <end position="124"/>
    </location>
</feature>
<keyword evidence="1" id="KW-0812">Transmembrane</keyword>
<gene>
    <name evidence="2" type="ORF">A3B84_02380</name>
</gene>